<evidence type="ECO:0008006" key="2">
    <source>
        <dbReference type="Google" id="ProtNLM"/>
    </source>
</evidence>
<dbReference type="EnsemblMetazoa" id="AATE016568-RA">
    <property type="protein sequence ID" value="AATE016568-PA.1"/>
    <property type="gene ID" value="AATE016568"/>
</dbReference>
<protein>
    <recommendedName>
        <fullName evidence="2">Protein TsetseEP domain-containing protein</fullName>
    </recommendedName>
</protein>
<organism evidence="1">
    <name type="scientific">Anopheles atroparvus</name>
    <name type="common">European mosquito</name>
    <dbReference type="NCBI Taxonomy" id="41427"/>
    <lineage>
        <taxon>Eukaryota</taxon>
        <taxon>Metazoa</taxon>
        <taxon>Ecdysozoa</taxon>
        <taxon>Arthropoda</taxon>
        <taxon>Hexapoda</taxon>
        <taxon>Insecta</taxon>
        <taxon>Pterygota</taxon>
        <taxon>Neoptera</taxon>
        <taxon>Endopterygota</taxon>
        <taxon>Diptera</taxon>
        <taxon>Nematocera</taxon>
        <taxon>Culicoidea</taxon>
        <taxon>Culicidae</taxon>
        <taxon>Anophelinae</taxon>
        <taxon>Anopheles</taxon>
    </lineage>
</organism>
<name>A0A182JEH7_ANOAO</name>
<proteinExistence type="predicted"/>
<dbReference type="VEuPathDB" id="VectorBase:AATE016568"/>
<reference evidence="1" key="1">
    <citation type="submission" date="2022-08" db="UniProtKB">
        <authorList>
            <consortium name="EnsemblMetazoa"/>
        </authorList>
    </citation>
    <scope>IDENTIFICATION</scope>
    <source>
        <strain evidence="1">EBRO</strain>
    </source>
</reference>
<accession>A0A182JEH7</accession>
<sequence length="234" mass="26329">MKSLFVCLLLALAGQSLAQSQDEFIEYLLEIQSQAETVHQQMETTFDNIRFSMSDQLVELNQQLISRMNSALEEVEQIREDTEAFVGESSAPASCVDVVVANWVTEIEWVGQALSRCASRANIQITSRTADVHAALENAQVASTELQNIVVRGFIDWNAIDFTEELADIVGAQINERFDYFTRITQPALERVLQGVLDLDDNLLPEIVTCVERGVERFNNYGRVIRDTLSFCSQ</sequence>
<evidence type="ECO:0000313" key="1">
    <source>
        <dbReference type="EnsemblMetazoa" id="AATE016568-PA.1"/>
    </source>
</evidence>
<dbReference type="AlphaFoldDB" id="A0A182JEH7"/>